<evidence type="ECO:0000256" key="8">
    <source>
        <dbReference type="SAM" id="MobiDB-lite"/>
    </source>
</evidence>
<evidence type="ECO:0000256" key="6">
    <source>
        <dbReference type="ARBA" id="ARBA00023242"/>
    </source>
</evidence>
<evidence type="ECO:0008006" key="11">
    <source>
        <dbReference type="Google" id="ProtNLM"/>
    </source>
</evidence>
<dbReference type="PANTHER" id="PTHR13278:SF0">
    <property type="entry name" value="ZINC FINGER PROTEIN 830"/>
    <property type="match status" value="1"/>
</dbReference>
<evidence type="ECO:0000256" key="2">
    <source>
        <dbReference type="ARBA" id="ARBA00022723"/>
    </source>
</evidence>
<organism evidence="9 10">
    <name type="scientific">Obba rivulosa</name>
    <dbReference type="NCBI Taxonomy" id="1052685"/>
    <lineage>
        <taxon>Eukaryota</taxon>
        <taxon>Fungi</taxon>
        <taxon>Dikarya</taxon>
        <taxon>Basidiomycota</taxon>
        <taxon>Agaricomycotina</taxon>
        <taxon>Agaricomycetes</taxon>
        <taxon>Polyporales</taxon>
        <taxon>Gelatoporiaceae</taxon>
        <taxon>Obba</taxon>
    </lineage>
</organism>
<dbReference type="GO" id="GO:0044773">
    <property type="term" value="P:mitotic DNA damage checkpoint signaling"/>
    <property type="evidence" value="ECO:0007669"/>
    <property type="project" value="TreeGrafter"/>
</dbReference>
<dbReference type="AlphaFoldDB" id="A0A8E2DSJ8"/>
<sequence>MADARALLRAKRQEARVNHPLASYNASGQLRCIACGTTVKMASSWEGHVGSKAHRTNVARLRDEEKRREEERLAQKRKTDELEESGDEQESDASHKRQKLDDDAAETPPPPPVQTSGLPTDFFSDPSQQQPPPSDDSEDGAAAPPAAPPDQPPPAIDLEWQQFQAAVLDAPDIRETYERATVVAEPELMNEVPEGFPLAATEGGEEPQPQEVDEAALRRRKELEERELIMDRLLEEERAQEEADAKVAQLKSRLEALKRQREAKRAAKEEG</sequence>
<evidence type="ECO:0000313" key="9">
    <source>
        <dbReference type="EMBL" id="OCH94901.1"/>
    </source>
</evidence>
<dbReference type="GO" id="GO:0008270">
    <property type="term" value="F:zinc ion binding"/>
    <property type="evidence" value="ECO:0007669"/>
    <property type="project" value="UniProtKB-KW"/>
</dbReference>
<evidence type="ECO:0000256" key="5">
    <source>
        <dbReference type="ARBA" id="ARBA00023054"/>
    </source>
</evidence>
<keyword evidence="4" id="KW-0862">Zinc</keyword>
<dbReference type="GO" id="GO:0003676">
    <property type="term" value="F:nucleic acid binding"/>
    <property type="evidence" value="ECO:0007669"/>
    <property type="project" value="InterPro"/>
</dbReference>
<keyword evidence="3" id="KW-0863">Zinc-finger</keyword>
<dbReference type="Gene3D" id="3.30.160.60">
    <property type="entry name" value="Classic Zinc Finger"/>
    <property type="match status" value="1"/>
</dbReference>
<evidence type="ECO:0000256" key="1">
    <source>
        <dbReference type="ARBA" id="ARBA00004123"/>
    </source>
</evidence>
<keyword evidence="2" id="KW-0479">Metal-binding</keyword>
<dbReference type="InterPro" id="IPR036236">
    <property type="entry name" value="Znf_C2H2_sf"/>
</dbReference>
<feature type="coiled-coil region" evidence="7">
    <location>
        <begin position="233"/>
        <end position="270"/>
    </location>
</feature>
<feature type="compositionally biased region" description="Basic and acidic residues" evidence="8">
    <location>
        <begin position="92"/>
        <end position="102"/>
    </location>
</feature>
<feature type="region of interest" description="Disordered" evidence="8">
    <location>
        <begin position="58"/>
        <end position="156"/>
    </location>
</feature>
<keyword evidence="6" id="KW-0539">Nucleus</keyword>
<dbReference type="Proteomes" id="UP000250043">
    <property type="component" value="Unassembled WGS sequence"/>
</dbReference>
<keyword evidence="5 7" id="KW-0175">Coiled coil</keyword>
<reference evidence="9 10" key="1">
    <citation type="submission" date="2016-07" db="EMBL/GenBank/DDBJ databases">
        <title>Draft genome of the white-rot fungus Obba rivulosa 3A-2.</title>
        <authorList>
            <consortium name="DOE Joint Genome Institute"/>
            <person name="Miettinen O."/>
            <person name="Riley R."/>
            <person name="Acob R."/>
            <person name="Barry K."/>
            <person name="Cullen D."/>
            <person name="De Vries R."/>
            <person name="Hainaut M."/>
            <person name="Hatakka A."/>
            <person name="Henrissat B."/>
            <person name="Hilden K."/>
            <person name="Kuo R."/>
            <person name="Labutti K."/>
            <person name="Lipzen A."/>
            <person name="Makela M.R."/>
            <person name="Sandor L."/>
            <person name="Spatafora J.W."/>
            <person name="Grigoriev I.V."/>
            <person name="Hibbett D.S."/>
        </authorList>
    </citation>
    <scope>NUCLEOTIDE SEQUENCE [LARGE SCALE GENOMIC DNA]</scope>
    <source>
        <strain evidence="9 10">3A-2</strain>
    </source>
</reference>
<evidence type="ECO:0000313" key="10">
    <source>
        <dbReference type="Proteomes" id="UP000250043"/>
    </source>
</evidence>
<dbReference type="InterPro" id="IPR040050">
    <property type="entry name" value="ZNF830-like"/>
</dbReference>
<dbReference type="GO" id="GO:0033314">
    <property type="term" value="P:mitotic DNA replication checkpoint signaling"/>
    <property type="evidence" value="ECO:0007669"/>
    <property type="project" value="TreeGrafter"/>
</dbReference>
<feature type="compositionally biased region" description="Acidic residues" evidence="8">
    <location>
        <begin position="81"/>
        <end position="91"/>
    </location>
</feature>
<dbReference type="EMBL" id="KV722340">
    <property type="protein sequence ID" value="OCH94901.1"/>
    <property type="molecule type" value="Genomic_DNA"/>
</dbReference>
<evidence type="ECO:0000256" key="7">
    <source>
        <dbReference type="SAM" id="Coils"/>
    </source>
</evidence>
<proteinExistence type="predicted"/>
<gene>
    <name evidence="9" type="ORF">OBBRIDRAFT_884450</name>
</gene>
<evidence type="ECO:0000256" key="3">
    <source>
        <dbReference type="ARBA" id="ARBA00022771"/>
    </source>
</evidence>
<dbReference type="OrthoDB" id="77607at2759"/>
<dbReference type="SUPFAM" id="SSF57667">
    <property type="entry name" value="beta-beta-alpha zinc fingers"/>
    <property type="match status" value="1"/>
</dbReference>
<keyword evidence="10" id="KW-1185">Reference proteome</keyword>
<dbReference type="GO" id="GO:0033260">
    <property type="term" value="P:nuclear DNA replication"/>
    <property type="evidence" value="ECO:0007669"/>
    <property type="project" value="TreeGrafter"/>
</dbReference>
<dbReference type="GO" id="GO:0005681">
    <property type="term" value="C:spliceosomal complex"/>
    <property type="evidence" value="ECO:0007669"/>
    <property type="project" value="InterPro"/>
</dbReference>
<feature type="compositionally biased region" description="Basic and acidic residues" evidence="8">
    <location>
        <begin position="60"/>
        <end position="80"/>
    </location>
</feature>
<accession>A0A8E2DSJ8</accession>
<name>A0A8E2DSJ8_9APHY</name>
<feature type="compositionally biased region" description="Pro residues" evidence="8">
    <location>
        <begin position="145"/>
        <end position="155"/>
    </location>
</feature>
<dbReference type="PANTHER" id="PTHR13278">
    <property type="entry name" value="ZINC FINGER PROTEIN 830"/>
    <property type="match status" value="1"/>
</dbReference>
<protein>
    <recommendedName>
        <fullName evidence="11">Coiled-coil domain-containing protein 16</fullName>
    </recommendedName>
</protein>
<evidence type="ECO:0000256" key="4">
    <source>
        <dbReference type="ARBA" id="ARBA00022833"/>
    </source>
</evidence>
<comment type="subcellular location">
    <subcellularLocation>
        <location evidence="1">Nucleus</location>
    </subcellularLocation>
</comment>